<keyword evidence="6" id="KW-0449">Lipoprotein</keyword>
<dbReference type="Proteomes" id="UP001501461">
    <property type="component" value="Unassembled WGS sequence"/>
</dbReference>
<feature type="region of interest" description="Disordered" evidence="7">
    <location>
        <begin position="284"/>
        <end position="308"/>
    </location>
</feature>
<reference evidence="10" key="1">
    <citation type="journal article" date="2019" name="Int. J. Syst. Evol. Microbiol.">
        <title>The Global Catalogue of Microorganisms (GCM) 10K type strain sequencing project: providing services to taxonomists for standard genome sequencing and annotation.</title>
        <authorList>
            <consortium name="The Broad Institute Genomics Platform"/>
            <consortium name="The Broad Institute Genome Sequencing Center for Infectious Disease"/>
            <person name="Wu L."/>
            <person name="Ma J."/>
        </authorList>
    </citation>
    <scope>NUCLEOTIDE SEQUENCE [LARGE SCALE GENOMIC DNA]</scope>
    <source>
        <strain evidence="10">JCM 13595</strain>
    </source>
</reference>
<keyword evidence="5" id="KW-0564">Palmitate</keyword>
<feature type="compositionally biased region" description="Acidic residues" evidence="7">
    <location>
        <begin position="297"/>
        <end position="308"/>
    </location>
</feature>
<proteinExistence type="inferred from homology"/>
<dbReference type="PANTHER" id="PTHR30429:SF0">
    <property type="entry name" value="METHIONINE-BINDING LIPOPROTEIN METQ"/>
    <property type="match status" value="1"/>
</dbReference>
<evidence type="ECO:0000313" key="9">
    <source>
        <dbReference type="EMBL" id="GAA2033838.1"/>
    </source>
</evidence>
<evidence type="ECO:0000256" key="1">
    <source>
        <dbReference type="ARBA" id="ARBA00004635"/>
    </source>
</evidence>
<evidence type="ECO:0000256" key="2">
    <source>
        <dbReference type="ARBA" id="ARBA00008973"/>
    </source>
</evidence>
<evidence type="ECO:0000256" key="6">
    <source>
        <dbReference type="ARBA" id="ARBA00023288"/>
    </source>
</evidence>
<sequence length="308" mass="33709">MVTTSRRLNRRIMLGMTAIFTSLLLTACGASEQSTTTPSASPSPSSSDANLTTLTVGAKPQPHSDILEFLADDLTRDEGLQLEIVEMTDHQIANSRLAAGELDANFVQHIPALNEDVNANGYSFSYGAGVHIAPYALFSSRYDRIEALPEGSTIGITSVAADQYRALRLLEAHRLLSDIERDTKPAELSDQQNPSGLQFKEYDTDALDQQLEDNATDAVIIHARHFDQAELNIEDALLVEGVNLSPHSSILVWNSSNEHHEAIQRLDELLHSDEVATYIEENWPEGEIIPAGQSDAPEGDDTEQSDSE</sequence>
<dbReference type="PROSITE" id="PS51257">
    <property type="entry name" value="PROKAR_LIPOPROTEIN"/>
    <property type="match status" value="1"/>
</dbReference>
<dbReference type="EMBL" id="BAAAMN010000020">
    <property type="protein sequence ID" value="GAA2033838.1"/>
    <property type="molecule type" value="Genomic_DNA"/>
</dbReference>
<evidence type="ECO:0000256" key="7">
    <source>
        <dbReference type="SAM" id="MobiDB-lite"/>
    </source>
</evidence>
<dbReference type="InterPro" id="IPR004872">
    <property type="entry name" value="Lipoprotein_NlpA"/>
</dbReference>
<gene>
    <name evidence="9" type="ORF">GCM10009720_12970</name>
</gene>
<comment type="caution">
    <text evidence="9">The sequence shown here is derived from an EMBL/GenBank/DDBJ whole genome shotgun (WGS) entry which is preliminary data.</text>
</comment>
<organism evidence="9 10">
    <name type="scientific">Yaniella flava</name>
    <dbReference type="NCBI Taxonomy" id="287930"/>
    <lineage>
        <taxon>Bacteria</taxon>
        <taxon>Bacillati</taxon>
        <taxon>Actinomycetota</taxon>
        <taxon>Actinomycetes</taxon>
        <taxon>Micrococcales</taxon>
        <taxon>Micrococcaceae</taxon>
        <taxon>Yaniella</taxon>
    </lineage>
</organism>
<evidence type="ECO:0000256" key="8">
    <source>
        <dbReference type="SAM" id="SignalP"/>
    </source>
</evidence>
<evidence type="ECO:0000256" key="5">
    <source>
        <dbReference type="ARBA" id="ARBA00023139"/>
    </source>
</evidence>
<keyword evidence="4" id="KW-0472">Membrane</keyword>
<dbReference type="PANTHER" id="PTHR30429">
    <property type="entry name" value="D-METHIONINE-BINDING LIPOPROTEIN METQ"/>
    <property type="match status" value="1"/>
</dbReference>
<feature type="signal peptide" evidence="8">
    <location>
        <begin position="1"/>
        <end position="27"/>
    </location>
</feature>
<comment type="subcellular location">
    <subcellularLocation>
        <location evidence="1">Membrane</location>
        <topology evidence="1">Lipid-anchor</topology>
    </subcellularLocation>
</comment>
<feature type="chain" id="PRO_5046533869" evidence="8">
    <location>
        <begin position="28"/>
        <end position="308"/>
    </location>
</feature>
<keyword evidence="3 8" id="KW-0732">Signal</keyword>
<protein>
    <submittedName>
        <fullName evidence="9">MetQ/NlpA family ABC transporter substrate-binding protein</fullName>
    </submittedName>
</protein>
<dbReference type="Gene3D" id="3.40.190.10">
    <property type="entry name" value="Periplasmic binding protein-like II"/>
    <property type="match status" value="2"/>
</dbReference>
<comment type="similarity">
    <text evidence="2">Belongs to the NlpA lipoprotein family.</text>
</comment>
<evidence type="ECO:0000256" key="4">
    <source>
        <dbReference type="ARBA" id="ARBA00023136"/>
    </source>
</evidence>
<dbReference type="RefSeq" id="WP_343956814.1">
    <property type="nucleotide sequence ID" value="NZ_BAAAMN010000020.1"/>
</dbReference>
<keyword evidence="10" id="KW-1185">Reference proteome</keyword>
<dbReference type="Pfam" id="PF03180">
    <property type="entry name" value="Lipoprotein_9"/>
    <property type="match status" value="1"/>
</dbReference>
<evidence type="ECO:0000313" key="10">
    <source>
        <dbReference type="Proteomes" id="UP001501461"/>
    </source>
</evidence>
<name>A0ABP5FX15_9MICC</name>
<dbReference type="SUPFAM" id="SSF53850">
    <property type="entry name" value="Periplasmic binding protein-like II"/>
    <property type="match status" value="1"/>
</dbReference>
<accession>A0ABP5FX15</accession>
<evidence type="ECO:0000256" key="3">
    <source>
        <dbReference type="ARBA" id="ARBA00022729"/>
    </source>
</evidence>